<gene>
    <name evidence="6" type="primary">flgL</name>
    <name evidence="6" type="ORF">ACFQ1X_15295</name>
</gene>
<name>A0ABW3LFV9_9BACL</name>
<dbReference type="Gene3D" id="1.20.1330.10">
    <property type="entry name" value="f41 fragment of flagellin, N-terminal domain"/>
    <property type="match status" value="1"/>
</dbReference>
<dbReference type="NCBIfam" id="TIGR02550">
    <property type="entry name" value="flagell_flgL"/>
    <property type="match status" value="1"/>
</dbReference>
<evidence type="ECO:0000313" key="6">
    <source>
        <dbReference type="EMBL" id="MFD1032804.1"/>
    </source>
</evidence>
<dbReference type="RefSeq" id="WP_144839605.1">
    <property type="nucleotide sequence ID" value="NZ_JBHTKI010000023.1"/>
</dbReference>
<dbReference type="SUPFAM" id="SSF64518">
    <property type="entry name" value="Phase 1 flagellin"/>
    <property type="match status" value="1"/>
</dbReference>
<keyword evidence="6" id="KW-0282">Flagellum</keyword>
<dbReference type="InterPro" id="IPR001492">
    <property type="entry name" value="Flagellin"/>
</dbReference>
<comment type="similarity">
    <text evidence="2">Belongs to the bacterial flagellin family.</text>
</comment>
<comment type="subcellular location">
    <subcellularLocation>
        <location evidence="1">Bacterial flagellum</location>
    </subcellularLocation>
</comment>
<dbReference type="InterPro" id="IPR046358">
    <property type="entry name" value="Flagellin_C"/>
</dbReference>
<evidence type="ECO:0000256" key="3">
    <source>
        <dbReference type="ARBA" id="ARBA00023143"/>
    </source>
</evidence>
<dbReference type="PANTHER" id="PTHR42792:SF1">
    <property type="entry name" value="FLAGELLAR HOOK-ASSOCIATED PROTEIN 3"/>
    <property type="match status" value="1"/>
</dbReference>
<dbReference type="InterPro" id="IPR013384">
    <property type="entry name" value="Flagell_FlgL"/>
</dbReference>
<protein>
    <submittedName>
        <fullName evidence="6">Flagellar hook-associated protein FlgL</fullName>
    </submittedName>
</protein>
<sequence length="274" mass="30207">MRISHQMLHQNSVANMNNTMGRFQKAYNEALTGKQVTKPSDDPHGASKAMELKSALATNEQYERNTGEAKLWLDETDHTVNEMVNVMQRVRELAVKGNNETLSPEDRAAVAGEVEELTAQLRQFADTKVNGVDLFTKADPGTAKTMTVGGGLNIQVNATEEDLFGPDSKLITTLKTLSEGLRNGEEMDLKKIDEEGIDLLLKVSAEVGARMNRVESAENRMFDNTLQLKSRLSGITDIDMAEAITKLKSEESVYQASLSASAKIIQPSLMDFLR</sequence>
<keyword evidence="6" id="KW-0969">Cilium</keyword>
<dbReference type="EMBL" id="JBHTKI010000023">
    <property type="protein sequence ID" value="MFD1032804.1"/>
    <property type="molecule type" value="Genomic_DNA"/>
</dbReference>
<reference evidence="7" key="1">
    <citation type="journal article" date="2019" name="Int. J. Syst. Evol. Microbiol.">
        <title>The Global Catalogue of Microorganisms (GCM) 10K type strain sequencing project: providing services to taxonomists for standard genome sequencing and annotation.</title>
        <authorList>
            <consortium name="The Broad Institute Genomics Platform"/>
            <consortium name="The Broad Institute Genome Sequencing Center for Infectious Disease"/>
            <person name="Wu L."/>
            <person name="Ma J."/>
        </authorList>
    </citation>
    <scope>NUCLEOTIDE SEQUENCE [LARGE SCALE GENOMIC DNA]</scope>
    <source>
        <strain evidence="7">CCUG 56756</strain>
    </source>
</reference>
<comment type="caution">
    <text evidence="6">The sequence shown here is derived from an EMBL/GenBank/DDBJ whole genome shotgun (WGS) entry which is preliminary data.</text>
</comment>
<keyword evidence="7" id="KW-1185">Reference proteome</keyword>
<dbReference type="Pfam" id="PF00669">
    <property type="entry name" value="Flagellin_N"/>
    <property type="match status" value="1"/>
</dbReference>
<keyword evidence="6" id="KW-0966">Cell projection</keyword>
<evidence type="ECO:0000259" key="5">
    <source>
        <dbReference type="Pfam" id="PF00700"/>
    </source>
</evidence>
<dbReference type="Pfam" id="PF00700">
    <property type="entry name" value="Flagellin_C"/>
    <property type="match status" value="1"/>
</dbReference>
<evidence type="ECO:0000256" key="1">
    <source>
        <dbReference type="ARBA" id="ARBA00004365"/>
    </source>
</evidence>
<feature type="domain" description="Flagellin N-terminal" evidence="4">
    <location>
        <begin position="3"/>
        <end position="137"/>
    </location>
</feature>
<dbReference type="Proteomes" id="UP001597109">
    <property type="component" value="Unassembled WGS sequence"/>
</dbReference>
<evidence type="ECO:0000313" key="7">
    <source>
        <dbReference type="Proteomes" id="UP001597109"/>
    </source>
</evidence>
<accession>A0ABW3LFV9</accession>
<dbReference type="InterPro" id="IPR001029">
    <property type="entry name" value="Flagellin_N"/>
</dbReference>
<dbReference type="PANTHER" id="PTHR42792">
    <property type="entry name" value="FLAGELLIN"/>
    <property type="match status" value="1"/>
</dbReference>
<proteinExistence type="inferred from homology"/>
<feature type="domain" description="Flagellin C-terminal" evidence="5">
    <location>
        <begin position="196"/>
        <end position="273"/>
    </location>
</feature>
<organism evidence="6 7">
    <name type="scientific">Metaplanococcus flavidus</name>
    <dbReference type="NCBI Taxonomy" id="569883"/>
    <lineage>
        <taxon>Bacteria</taxon>
        <taxon>Bacillati</taxon>
        <taxon>Bacillota</taxon>
        <taxon>Bacilli</taxon>
        <taxon>Bacillales</taxon>
        <taxon>Caryophanaceae</taxon>
        <taxon>Metaplanococcus</taxon>
    </lineage>
</organism>
<keyword evidence="3" id="KW-0975">Bacterial flagellum</keyword>
<evidence type="ECO:0000256" key="2">
    <source>
        <dbReference type="ARBA" id="ARBA00005709"/>
    </source>
</evidence>
<evidence type="ECO:0000259" key="4">
    <source>
        <dbReference type="Pfam" id="PF00669"/>
    </source>
</evidence>